<dbReference type="GO" id="GO:0000479">
    <property type="term" value="P:endonucleolytic cleavage of tricistronic rRNA transcript (SSU-rRNA, 5.8S rRNA, LSU-rRNA)"/>
    <property type="evidence" value="ECO:0007669"/>
    <property type="project" value="TreeGrafter"/>
</dbReference>
<organism evidence="5 6">
    <name type="scientific">Stentor coeruleus</name>
    <dbReference type="NCBI Taxonomy" id="5963"/>
    <lineage>
        <taxon>Eukaryota</taxon>
        <taxon>Sar</taxon>
        <taxon>Alveolata</taxon>
        <taxon>Ciliophora</taxon>
        <taxon>Postciliodesmatophora</taxon>
        <taxon>Heterotrichea</taxon>
        <taxon>Heterotrichida</taxon>
        <taxon>Stentoridae</taxon>
        <taxon>Stentor</taxon>
    </lineage>
</organism>
<dbReference type="SMART" id="SM00785">
    <property type="entry name" value="AARP2CN"/>
    <property type="match status" value="1"/>
</dbReference>
<dbReference type="GO" id="GO:0030688">
    <property type="term" value="C:preribosome, small subunit precursor"/>
    <property type="evidence" value="ECO:0007669"/>
    <property type="project" value="TreeGrafter"/>
</dbReference>
<dbReference type="GO" id="GO:0005634">
    <property type="term" value="C:nucleus"/>
    <property type="evidence" value="ECO:0007669"/>
    <property type="project" value="InterPro"/>
</dbReference>
<dbReference type="PANTHER" id="PTHR12858:SF1">
    <property type="entry name" value="PRE-RRNA-PROCESSING PROTEIN TSR1 HOMOLOG"/>
    <property type="match status" value="1"/>
</dbReference>
<dbReference type="AlphaFoldDB" id="A0A1R2CEM0"/>
<feature type="compositionally biased region" description="Basic residues" evidence="2">
    <location>
        <begin position="7"/>
        <end position="27"/>
    </location>
</feature>
<comment type="caution">
    <text evidence="5">The sequence shown here is derived from an EMBL/GenBank/DDBJ whole genome shotgun (WGS) entry which is preliminary data.</text>
</comment>
<dbReference type="Pfam" id="PF08142">
    <property type="entry name" value="AARP2CN"/>
    <property type="match status" value="1"/>
</dbReference>
<dbReference type="Pfam" id="PF04950">
    <property type="entry name" value="RIBIOP_C"/>
    <property type="match status" value="1"/>
</dbReference>
<dbReference type="GO" id="GO:0000462">
    <property type="term" value="P:maturation of SSU-rRNA from tricistronic rRNA transcript (SSU-rRNA, 5.8S rRNA, LSU-rRNA)"/>
    <property type="evidence" value="ECO:0007669"/>
    <property type="project" value="TreeGrafter"/>
</dbReference>
<proteinExistence type="inferred from homology"/>
<dbReference type="EMBL" id="MPUH01000178">
    <property type="protein sequence ID" value="OMJ87396.1"/>
    <property type="molecule type" value="Genomic_DNA"/>
</dbReference>
<feature type="domain" description="Ribosome biogenesis protein BMS1/TSR1 C-terminal" evidence="4">
    <location>
        <begin position="385"/>
        <end position="666"/>
    </location>
</feature>
<dbReference type="PANTHER" id="PTHR12858">
    <property type="entry name" value="RIBOSOME BIOGENESIS PROTEIN"/>
    <property type="match status" value="1"/>
</dbReference>
<dbReference type="InterPro" id="IPR012948">
    <property type="entry name" value="AARP2CN"/>
</dbReference>
<evidence type="ECO:0008006" key="7">
    <source>
        <dbReference type="Google" id="ProtNLM"/>
    </source>
</evidence>
<evidence type="ECO:0000313" key="6">
    <source>
        <dbReference type="Proteomes" id="UP000187209"/>
    </source>
</evidence>
<evidence type="ECO:0000259" key="4">
    <source>
        <dbReference type="SMART" id="SM01362"/>
    </source>
</evidence>
<name>A0A1R2CEM0_9CILI</name>
<feature type="domain" description="AARP2CN" evidence="3">
    <location>
        <begin position="228"/>
        <end position="303"/>
    </location>
</feature>
<protein>
    <recommendedName>
        <fullName evidence="7">Bms1-type G domain-containing protein</fullName>
    </recommendedName>
</protein>
<accession>A0A1R2CEM0</accession>
<dbReference type="GO" id="GO:0003924">
    <property type="term" value="F:GTPase activity"/>
    <property type="evidence" value="ECO:0007669"/>
    <property type="project" value="TreeGrafter"/>
</dbReference>
<dbReference type="InterPro" id="IPR039761">
    <property type="entry name" value="Bms1/Tsr1"/>
</dbReference>
<evidence type="ECO:0000259" key="3">
    <source>
        <dbReference type="SMART" id="SM00785"/>
    </source>
</evidence>
<dbReference type="GO" id="GO:0005525">
    <property type="term" value="F:GTP binding"/>
    <property type="evidence" value="ECO:0007669"/>
    <property type="project" value="TreeGrafter"/>
</dbReference>
<sequence length="679" mass="77902">MADANRHRSHLKQQNKPFKGKSKKKDKSGRTIPLAPTPTEWAASTKESRKNASAQKRKYQREQITRKNRCLDSSKPKHPYIVGLLAMNQECDCEELKNILINNCEPGEILTLPDSEGCQVQFVIIPRDELAVLDWGKIVDCFLMVFSSRNADYSRAKLDPTSINCFDENAYTYLTALKTQGFPEAIGVMQHLELCPIKKQKDIKKLYSRFYESEFPNSSKMCSSLKPQQMLRNLNTCLKNCDEVGYRAIRGYFWAHSVGVVDGMTQFTGFLKGSGVVNANQLVHITGIGDFQIALLRTANGEFLPTEERENIEAEKDPGAFAAEQTWPTDFELSAAFSKLEVKTDHPPNDIDDEEDEGHLEMSDEEKQVFEFEDRKAEDFDFPDEVNTPHDQLAKDRFQKYRGLASFRTSEWDPYENLPISYSKIYEFKEPNHIIKKHSYEIAEKSNQSCLGGLVTITIANFPNHLLNQNYPVIVSTLLPHERKLTVLNFRLERWGNTTEKVKSKDQVLLHYGFRRLNCKPIFSEDTTGDKSKYLKEFKDEGNIICSIFAPVCFGPCNALMYKETMEGGTLVAVGGLHSFDPRKPIIKRILLTGYPLKIHKRKAVIRYMFIDPKDVRYFKPIELFTRSGLRGHITESLGTHGNMKCVFNDFIKHGDIICMPLYKRVFPKWETTNWETPV</sequence>
<feature type="region of interest" description="Disordered" evidence="2">
    <location>
        <begin position="1"/>
        <end position="68"/>
    </location>
</feature>
<dbReference type="GO" id="GO:0034511">
    <property type="term" value="F:U3 snoRNA binding"/>
    <property type="evidence" value="ECO:0007669"/>
    <property type="project" value="TreeGrafter"/>
</dbReference>
<dbReference type="SMART" id="SM01362">
    <property type="entry name" value="DUF663"/>
    <property type="match status" value="1"/>
</dbReference>
<dbReference type="Proteomes" id="UP000187209">
    <property type="component" value="Unassembled WGS sequence"/>
</dbReference>
<evidence type="ECO:0000256" key="1">
    <source>
        <dbReference type="ARBA" id="ARBA00038288"/>
    </source>
</evidence>
<dbReference type="OrthoDB" id="119302at2759"/>
<keyword evidence="6" id="KW-1185">Reference proteome</keyword>
<dbReference type="InterPro" id="IPR007034">
    <property type="entry name" value="BMS1_TSR1_C"/>
</dbReference>
<comment type="similarity">
    <text evidence="1">Belongs to the TRAFAC class translation factor GTPase superfamily. Bms1-like GTPase family. TSR1 subfamily.</text>
</comment>
<evidence type="ECO:0000256" key="2">
    <source>
        <dbReference type="SAM" id="MobiDB-lite"/>
    </source>
</evidence>
<gene>
    <name evidence="5" type="ORF">SteCoe_10904</name>
</gene>
<evidence type="ECO:0000313" key="5">
    <source>
        <dbReference type="EMBL" id="OMJ87396.1"/>
    </source>
</evidence>
<reference evidence="5 6" key="1">
    <citation type="submission" date="2016-11" db="EMBL/GenBank/DDBJ databases">
        <title>The macronuclear genome of Stentor coeruleus: a giant cell with tiny introns.</title>
        <authorList>
            <person name="Slabodnick M."/>
            <person name="Ruby J.G."/>
            <person name="Reiff S.B."/>
            <person name="Swart E.C."/>
            <person name="Gosai S."/>
            <person name="Prabakaran S."/>
            <person name="Witkowska E."/>
            <person name="Larue G.E."/>
            <person name="Fisher S."/>
            <person name="Freeman R.M."/>
            <person name="Gunawardena J."/>
            <person name="Chu W."/>
            <person name="Stover N.A."/>
            <person name="Gregory B.D."/>
            <person name="Nowacki M."/>
            <person name="Derisi J."/>
            <person name="Roy S.W."/>
            <person name="Marshall W.F."/>
            <person name="Sood P."/>
        </authorList>
    </citation>
    <scope>NUCLEOTIDE SEQUENCE [LARGE SCALE GENOMIC DNA]</scope>
    <source>
        <strain evidence="5">WM001</strain>
    </source>
</reference>